<comment type="caution">
    <text evidence="3">The sequence shown here is derived from an EMBL/GenBank/DDBJ whole genome shotgun (WGS) entry which is preliminary data.</text>
</comment>
<name>A0ABN9TGB6_9DINO</name>
<sequence>MAPLLTWCVLPVVDQAGLATFLGVFLTFGLGGNVLYYTASAWDRTAGECHASVGDRVLAVHRAALLRLLPPLASGGCFLVLLASLLRPLREMGLFAGVCAVCSCALCLAIFVPLLVLRERSLAPRLERSGLPGWLKAALEPQACAAVPWERAAAGCVQVAAVRGKWLLVGAAVAVFIMFCITVGVTAVSDGGAGLPEVFSPDHPRAARRAVEEVFAAVQPSVEQGPQETKFCEPHVDSECGLFWCNTLSSDLGRPKDTTGAECTCHREGDGACSRVTVRTRLSGSDAALQGEDDLKLFVEDVVNSTLGLSAAEWADAPDAWPQRTLALESTGCSGRSPWSRSWSCLPCAPAPARTSARCASRATAARARAISPPTRQRGRASASATTSWRAPAACRRRAQGPPRRIRGALARGRRAQRPGGRGPPAAAARRHGALRGERGLRHSGPRDQ</sequence>
<evidence type="ECO:0000256" key="1">
    <source>
        <dbReference type="SAM" id="MobiDB-lite"/>
    </source>
</evidence>
<feature type="transmembrane region" description="Helical" evidence="2">
    <location>
        <begin position="65"/>
        <end position="86"/>
    </location>
</feature>
<evidence type="ECO:0000313" key="4">
    <source>
        <dbReference type="Proteomes" id="UP001189429"/>
    </source>
</evidence>
<evidence type="ECO:0008006" key="5">
    <source>
        <dbReference type="Google" id="ProtNLM"/>
    </source>
</evidence>
<feature type="transmembrane region" description="Helical" evidence="2">
    <location>
        <begin position="16"/>
        <end position="36"/>
    </location>
</feature>
<evidence type="ECO:0000313" key="3">
    <source>
        <dbReference type="EMBL" id="CAK0844534.1"/>
    </source>
</evidence>
<dbReference type="Proteomes" id="UP001189429">
    <property type="component" value="Unassembled WGS sequence"/>
</dbReference>
<proteinExistence type="predicted"/>
<keyword evidence="2" id="KW-0812">Transmembrane</keyword>
<keyword evidence="2" id="KW-1133">Transmembrane helix</keyword>
<evidence type="ECO:0000256" key="2">
    <source>
        <dbReference type="SAM" id="Phobius"/>
    </source>
</evidence>
<keyword evidence="4" id="KW-1185">Reference proteome</keyword>
<feature type="transmembrane region" description="Helical" evidence="2">
    <location>
        <begin position="92"/>
        <end position="117"/>
    </location>
</feature>
<gene>
    <name evidence="3" type="ORF">PCOR1329_LOCUS38610</name>
</gene>
<accession>A0ABN9TGB6</accession>
<organism evidence="3 4">
    <name type="scientific">Prorocentrum cordatum</name>
    <dbReference type="NCBI Taxonomy" id="2364126"/>
    <lineage>
        <taxon>Eukaryota</taxon>
        <taxon>Sar</taxon>
        <taxon>Alveolata</taxon>
        <taxon>Dinophyceae</taxon>
        <taxon>Prorocentrales</taxon>
        <taxon>Prorocentraceae</taxon>
        <taxon>Prorocentrum</taxon>
    </lineage>
</organism>
<reference evidence="3" key="1">
    <citation type="submission" date="2023-10" db="EMBL/GenBank/DDBJ databases">
        <authorList>
            <person name="Chen Y."/>
            <person name="Shah S."/>
            <person name="Dougan E. K."/>
            <person name="Thang M."/>
            <person name="Chan C."/>
        </authorList>
    </citation>
    <scope>NUCLEOTIDE SEQUENCE [LARGE SCALE GENOMIC DNA]</scope>
</reference>
<feature type="compositionally biased region" description="Low complexity" evidence="1">
    <location>
        <begin position="365"/>
        <end position="394"/>
    </location>
</feature>
<dbReference type="EMBL" id="CAUYUJ010014671">
    <property type="protein sequence ID" value="CAK0844534.1"/>
    <property type="molecule type" value="Genomic_DNA"/>
</dbReference>
<feature type="compositionally biased region" description="Basic residues" evidence="1">
    <location>
        <begin position="395"/>
        <end position="417"/>
    </location>
</feature>
<keyword evidence="2" id="KW-0472">Membrane</keyword>
<feature type="region of interest" description="Disordered" evidence="1">
    <location>
        <begin position="365"/>
        <end position="449"/>
    </location>
</feature>
<feature type="compositionally biased region" description="Basic and acidic residues" evidence="1">
    <location>
        <begin position="435"/>
        <end position="449"/>
    </location>
</feature>
<feature type="transmembrane region" description="Helical" evidence="2">
    <location>
        <begin position="166"/>
        <end position="188"/>
    </location>
</feature>
<protein>
    <recommendedName>
        <fullName evidence="5">SSD domain-containing protein</fullName>
    </recommendedName>
</protein>